<proteinExistence type="predicted"/>
<feature type="non-terminal residue" evidence="1">
    <location>
        <position position="1"/>
    </location>
</feature>
<protein>
    <submittedName>
        <fullName evidence="1">Uncharacterized protein</fullName>
    </submittedName>
</protein>
<sequence length="147" mass="17040">YEVLTEANKLSTCLLKAVNQVIQDCPNDIVEAESPKDVLAHAMLFGPLLPQVYSWIDQVQNPDTQEWVWRQFSAFARTDNLDQSVYNIMPLIGRLIQKSQNRNSFDYSGYPWHILDDCVNWFYNGKLSVAEQLIKEHSNLTNQDNVY</sequence>
<dbReference type="EMBL" id="HACM01004416">
    <property type="protein sequence ID" value="CRZ04858.1"/>
    <property type="molecule type" value="Transcribed_RNA"/>
</dbReference>
<name>A0A0H5QS62_9EUKA</name>
<dbReference type="AlphaFoldDB" id="A0A0H5QS62"/>
<evidence type="ECO:0000313" key="1">
    <source>
        <dbReference type="EMBL" id="CRZ04858.1"/>
    </source>
</evidence>
<reference evidence="1" key="1">
    <citation type="submission" date="2015-04" db="EMBL/GenBank/DDBJ databases">
        <title>The genome sequence of the plant pathogenic Rhizarian Plasmodiophora brassicae reveals insights in its biotrophic life cycle and the origin of chitin synthesis.</title>
        <authorList>
            <person name="Schwelm A."/>
            <person name="Fogelqvist J."/>
            <person name="Knaust A."/>
            <person name="Julke S."/>
            <person name="Lilja T."/>
            <person name="Dhandapani V."/>
            <person name="Bonilla-Rosso G."/>
            <person name="Karlsson M."/>
            <person name="Shevchenko A."/>
            <person name="Choi S.R."/>
            <person name="Kim H.G."/>
            <person name="Park J.Y."/>
            <person name="Lim Y.P."/>
            <person name="Ludwig-Muller J."/>
            <person name="Dixelius C."/>
        </authorList>
    </citation>
    <scope>NUCLEOTIDE SEQUENCE</scope>
    <source>
        <tissue evidence="1">Potato root galls</tissue>
    </source>
</reference>
<feature type="non-terminal residue" evidence="1">
    <location>
        <position position="147"/>
    </location>
</feature>
<accession>A0A0H5QS62</accession>
<organism evidence="1">
    <name type="scientific">Spongospora subterranea</name>
    <dbReference type="NCBI Taxonomy" id="70186"/>
    <lineage>
        <taxon>Eukaryota</taxon>
        <taxon>Sar</taxon>
        <taxon>Rhizaria</taxon>
        <taxon>Endomyxa</taxon>
        <taxon>Phytomyxea</taxon>
        <taxon>Plasmodiophorida</taxon>
        <taxon>Plasmodiophoridae</taxon>
        <taxon>Spongospora</taxon>
    </lineage>
</organism>